<name>A0A6H5ICU0_9HYME</name>
<dbReference type="EMBL" id="CADCXV010000714">
    <property type="protein sequence ID" value="CAB0033526.1"/>
    <property type="molecule type" value="Genomic_DNA"/>
</dbReference>
<sequence>MRREASCCALQLSASSDDDDDDDTQQQQQQQHATSQLHESSQTPAIYTSFGAPNNLCIMVVDWLCPGLRPSANRRPRLLHCKVILLDEHELLQDILRIFFRNSLGCARSAVALSYKYIGAAWPGGCSATRGASALLLRLYTDYELPAKKTLNARAAVHIIYKKNELLALNCSLILV</sequence>
<reference evidence="2 3" key="1">
    <citation type="submission" date="2020-02" db="EMBL/GenBank/DDBJ databases">
        <authorList>
            <person name="Ferguson B K."/>
        </authorList>
    </citation>
    <scope>NUCLEOTIDE SEQUENCE [LARGE SCALE GENOMIC DNA]</scope>
</reference>
<keyword evidence="3" id="KW-1185">Reference proteome</keyword>
<evidence type="ECO:0000256" key="1">
    <source>
        <dbReference type="SAM" id="MobiDB-lite"/>
    </source>
</evidence>
<evidence type="ECO:0000313" key="3">
    <source>
        <dbReference type="Proteomes" id="UP000479190"/>
    </source>
</evidence>
<proteinExistence type="predicted"/>
<dbReference type="Proteomes" id="UP000479190">
    <property type="component" value="Unassembled WGS sequence"/>
</dbReference>
<accession>A0A6H5ICU0</accession>
<feature type="compositionally biased region" description="Low complexity" evidence="1">
    <location>
        <begin position="1"/>
        <end position="15"/>
    </location>
</feature>
<feature type="compositionally biased region" description="Low complexity" evidence="1">
    <location>
        <begin position="25"/>
        <end position="38"/>
    </location>
</feature>
<feature type="region of interest" description="Disordered" evidence="1">
    <location>
        <begin position="1"/>
        <end position="41"/>
    </location>
</feature>
<evidence type="ECO:0000313" key="2">
    <source>
        <dbReference type="EMBL" id="CAB0033526.1"/>
    </source>
</evidence>
<dbReference type="OrthoDB" id="10626844at2759"/>
<organism evidence="2 3">
    <name type="scientific">Trichogramma brassicae</name>
    <dbReference type="NCBI Taxonomy" id="86971"/>
    <lineage>
        <taxon>Eukaryota</taxon>
        <taxon>Metazoa</taxon>
        <taxon>Ecdysozoa</taxon>
        <taxon>Arthropoda</taxon>
        <taxon>Hexapoda</taxon>
        <taxon>Insecta</taxon>
        <taxon>Pterygota</taxon>
        <taxon>Neoptera</taxon>
        <taxon>Endopterygota</taxon>
        <taxon>Hymenoptera</taxon>
        <taxon>Apocrita</taxon>
        <taxon>Proctotrupomorpha</taxon>
        <taxon>Chalcidoidea</taxon>
        <taxon>Trichogrammatidae</taxon>
        <taxon>Trichogramma</taxon>
    </lineage>
</organism>
<dbReference type="AlphaFoldDB" id="A0A6H5ICU0"/>
<gene>
    <name evidence="2" type="ORF">TBRA_LOCUS5427</name>
</gene>
<protein>
    <submittedName>
        <fullName evidence="2">Uncharacterized protein</fullName>
    </submittedName>
</protein>